<evidence type="ECO:0000313" key="4">
    <source>
        <dbReference type="EMBL" id="OLP90176.1"/>
    </source>
</evidence>
<organism evidence="4 5">
    <name type="scientific">Symbiodinium microadriaticum</name>
    <name type="common">Dinoflagellate</name>
    <name type="synonym">Zooxanthella microadriatica</name>
    <dbReference type="NCBI Taxonomy" id="2951"/>
    <lineage>
        <taxon>Eukaryota</taxon>
        <taxon>Sar</taxon>
        <taxon>Alveolata</taxon>
        <taxon>Dinophyceae</taxon>
        <taxon>Suessiales</taxon>
        <taxon>Symbiodiniaceae</taxon>
        <taxon>Symbiodinium</taxon>
    </lineage>
</organism>
<dbReference type="GO" id="GO:0005509">
    <property type="term" value="F:calcium ion binding"/>
    <property type="evidence" value="ECO:0007669"/>
    <property type="project" value="InterPro"/>
</dbReference>
<feature type="region of interest" description="Disordered" evidence="2">
    <location>
        <begin position="156"/>
        <end position="181"/>
    </location>
</feature>
<dbReference type="SMART" id="SM00054">
    <property type="entry name" value="EFh"/>
    <property type="match status" value="2"/>
</dbReference>
<dbReference type="AlphaFoldDB" id="A0A1Q9D504"/>
<feature type="domain" description="EF-hand" evidence="3">
    <location>
        <begin position="584"/>
        <end position="619"/>
    </location>
</feature>
<evidence type="ECO:0000259" key="3">
    <source>
        <dbReference type="PROSITE" id="PS50222"/>
    </source>
</evidence>
<sequence>MCTSRVDNRIHNSHAGHLCEQCEPDCGAARSCIRSHVSWARLMDEVSDYVHTSNATCIRDAEGSFEERRQRLEQRLRKSQEVSRADLVQRNIVPGVSVVRRGIHVLEGLLRSRPSLEQLTAANRLPPNYIDKMFPDDASGSAAPKAERKPAVSLNQLLSPPSNRPGAAVSPGPAGPPNYMPVPGGQVPVDPAVLATWMVQAAMMKSPSPITGLPPYPGTMPPFAGAMPAAGFPPGAAFPRPGFQPRVQAAPGSEASEDPISGISPTARAQKPPSNVGVDMIAPIRPPKPSIQAQRAASPQVPAVSRTEVPPFVALLAAQLHLGLYTDVERGKLLQPHAWLGPGLSSRKVMGCLRPDTSSAAAEEVIFRGIVDVVVSVHQANTDLTAASLISRLCESIQHVRHDRGEINQCLCKTIAPDSCPWCVERWQISRSLKSLTTLAYQKFMAEADKHVQKMRQSWQMEEFHEKCRNEYEKLFGRVGLRPLDNIRGGKPKPRYLIDRAAVGIRDGGRPQRWGARKKRSLPPGSRPAMALRPKRRKSSAKVLPPNISYVPDAGAAAAPSPGASPGEDSVILSMKPGPVVGTYTIADIKAKFQALDRNGDGILSREEMGVLLRRGRDDITDEELGVLWDDMNHDGDEGIDFDEFVDYLFGLYTSDGAKLDWRGASEVFHVIAGASNRDYITYHEYLALCRQLDILDDTGFGITEAMALFKECKESKRGMTFERFKLLVKKVSKKKNVPLRTVVNWIASFTPGRANEDIADTWTACHKQ</sequence>
<dbReference type="SUPFAM" id="SSF47473">
    <property type="entry name" value="EF-hand"/>
    <property type="match status" value="1"/>
</dbReference>
<dbReference type="Pfam" id="PF13499">
    <property type="entry name" value="EF-hand_7"/>
    <property type="match status" value="1"/>
</dbReference>
<dbReference type="InterPro" id="IPR011992">
    <property type="entry name" value="EF-hand-dom_pair"/>
</dbReference>
<dbReference type="EMBL" id="LSRX01000725">
    <property type="protein sequence ID" value="OLP90176.1"/>
    <property type="molecule type" value="Genomic_DNA"/>
</dbReference>
<feature type="domain" description="EF-hand" evidence="3">
    <location>
        <begin position="620"/>
        <end position="655"/>
    </location>
</feature>
<dbReference type="PROSITE" id="PS00018">
    <property type="entry name" value="EF_HAND_1"/>
    <property type="match status" value="1"/>
</dbReference>
<dbReference type="CDD" id="cd00051">
    <property type="entry name" value="EFh"/>
    <property type="match status" value="1"/>
</dbReference>
<dbReference type="InterPro" id="IPR002048">
    <property type="entry name" value="EF_hand_dom"/>
</dbReference>
<dbReference type="InterPro" id="IPR018247">
    <property type="entry name" value="EF_Hand_1_Ca_BS"/>
</dbReference>
<evidence type="ECO:0000256" key="2">
    <source>
        <dbReference type="SAM" id="MobiDB-lite"/>
    </source>
</evidence>
<comment type="caution">
    <text evidence="4">The sequence shown here is derived from an EMBL/GenBank/DDBJ whole genome shotgun (WGS) entry which is preliminary data.</text>
</comment>
<feature type="region of interest" description="Disordered" evidence="2">
    <location>
        <begin position="509"/>
        <end position="545"/>
    </location>
</feature>
<dbReference type="OrthoDB" id="437175at2759"/>
<dbReference type="Gene3D" id="1.10.238.10">
    <property type="entry name" value="EF-hand"/>
    <property type="match status" value="2"/>
</dbReference>
<name>A0A1Q9D504_SYMMI</name>
<evidence type="ECO:0000313" key="5">
    <source>
        <dbReference type="Proteomes" id="UP000186817"/>
    </source>
</evidence>
<reference evidence="4 5" key="1">
    <citation type="submission" date="2016-02" db="EMBL/GenBank/DDBJ databases">
        <title>Genome analysis of coral dinoflagellate symbionts highlights evolutionary adaptations to a symbiotic lifestyle.</title>
        <authorList>
            <person name="Aranda M."/>
            <person name="Li Y."/>
            <person name="Liew Y.J."/>
            <person name="Baumgarten S."/>
            <person name="Simakov O."/>
            <person name="Wilson M."/>
            <person name="Piel J."/>
            <person name="Ashoor H."/>
            <person name="Bougouffa S."/>
            <person name="Bajic V.B."/>
            <person name="Ryu T."/>
            <person name="Ravasi T."/>
            <person name="Bayer T."/>
            <person name="Micklem G."/>
            <person name="Kim H."/>
            <person name="Bhak J."/>
            <person name="Lajeunesse T.C."/>
            <person name="Voolstra C.R."/>
        </authorList>
    </citation>
    <scope>NUCLEOTIDE SEQUENCE [LARGE SCALE GENOMIC DNA]</scope>
    <source>
        <strain evidence="4 5">CCMP2467</strain>
    </source>
</reference>
<feature type="region of interest" description="Disordered" evidence="2">
    <location>
        <begin position="239"/>
        <end position="297"/>
    </location>
</feature>
<gene>
    <name evidence="4" type="ORF">AK812_SmicGene28286</name>
</gene>
<dbReference type="PROSITE" id="PS50222">
    <property type="entry name" value="EF_HAND_2"/>
    <property type="match status" value="2"/>
</dbReference>
<keyword evidence="1" id="KW-0106">Calcium</keyword>
<evidence type="ECO:0000256" key="1">
    <source>
        <dbReference type="ARBA" id="ARBA00022837"/>
    </source>
</evidence>
<accession>A0A1Q9D504</accession>
<protein>
    <submittedName>
        <fullName evidence="4">Troponin C, skeletal muscle</fullName>
    </submittedName>
</protein>
<proteinExistence type="predicted"/>
<keyword evidence="5" id="KW-1185">Reference proteome</keyword>
<dbReference type="Proteomes" id="UP000186817">
    <property type="component" value="Unassembled WGS sequence"/>
</dbReference>